<organism evidence="4 5">
    <name type="scientific">candidate division WWE3 bacterium RIFOXYB1_FULL_42_27</name>
    <dbReference type="NCBI Taxonomy" id="1802638"/>
    <lineage>
        <taxon>Bacteria</taxon>
        <taxon>Katanobacteria</taxon>
    </lineage>
</organism>
<dbReference type="EMBL" id="MEVV01000019">
    <property type="protein sequence ID" value="OGC62788.1"/>
    <property type="molecule type" value="Genomic_DNA"/>
</dbReference>
<evidence type="ECO:0000313" key="4">
    <source>
        <dbReference type="EMBL" id="OGC62788.1"/>
    </source>
</evidence>
<reference evidence="4 5" key="1">
    <citation type="journal article" date="2016" name="Nat. Commun.">
        <title>Thousands of microbial genomes shed light on interconnected biogeochemical processes in an aquifer system.</title>
        <authorList>
            <person name="Anantharaman K."/>
            <person name="Brown C.T."/>
            <person name="Hug L.A."/>
            <person name="Sharon I."/>
            <person name="Castelle C.J."/>
            <person name="Probst A.J."/>
            <person name="Thomas B.C."/>
            <person name="Singh A."/>
            <person name="Wilkins M.J."/>
            <person name="Karaoz U."/>
            <person name="Brodie E.L."/>
            <person name="Williams K.H."/>
            <person name="Hubbard S.S."/>
            <person name="Banfield J.F."/>
        </authorList>
    </citation>
    <scope>NUCLEOTIDE SEQUENCE [LARGE SCALE GENOMIC DNA]</scope>
</reference>
<keyword evidence="3" id="KW-1133">Transmembrane helix</keyword>
<evidence type="ECO:0000256" key="3">
    <source>
        <dbReference type="SAM" id="Phobius"/>
    </source>
</evidence>
<keyword evidence="1" id="KW-0175">Coiled coil</keyword>
<feature type="compositionally biased region" description="Polar residues" evidence="2">
    <location>
        <begin position="276"/>
        <end position="288"/>
    </location>
</feature>
<sequence length="288" mass="31074">MPNNFKKKSYVLYSLHLPILIAIFAVVAGGSYLVTNKVANTRNLPQVQGKKTEKTTGSTKSLKNTDIEAGTTAEEHKRVVEKVAKELKNVAEVEEAEGNEVVSEELTFIAEEQEETAEDTAETLEDIDSAPKWKTFLLGTDYKNLGQLRSTVAHNTNAIRQLTRTAERVTTEGGDTAIQENIALLTQERDRLVAVIQAGESQFSLLGWISRLITGYVPTPIEDETSDELEGVGDTPPAGELEGVGETPPASADDTEGTGTTEPGLDAGDTEPVESSPDTQTENPVTTE</sequence>
<protein>
    <submittedName>
        <fullName evidence="4">Uncharacterized protein</fullName>
    </submittedName>
</protein>
<feature type="compositionally biased region" description="Acidic residues" evidence="2">
    <location>
        <begin position="221"/>
        <end position="231"/>
    </location>
</feature>
<comment type="caution">
    <text evidence="4">The sequence shown here is derived from an EMBL/GenBank/DDBJ whole genome shotgun (WGS) entry which is preliminary data.</text>
</comment>
<feature type="transmembrane region" description="Helical" evidence="3">
    <location>
        <begin position="12"/>
        <end position="34"/>
    </location>
</feature>
<accession>A0A1F4W0J1</accession>
<dbReference type="Proteomes" id="UP000177955">
    <property type="component" value="Unassembled WGS sequence"/>
</dbReference>
<proteinExistence type="predicted"/>
<name>A0A1F4W0J1_UNCKA</name>
<evidence type="ECO:0000313" key="5">
    <source>
        <dbReference type="Proteomes" id="UP000177955"/>
    </source>
</evidence>
<feature type="coiled-coil region" evidence="1">
    <location>
        <begin position="77"/>
        <end position="130"/>
    </location>
</feature>
<dbReference type="AlphaFoldDB" id="A0A1F4W0J1"/>
<gene>
    <name evidence="4" type="ORF">A2399_02130</name>
</gene>
<keyword evidence="3" id="KW-0472">Membrane</keyword>
<feature type="region of interest" description="Disordered" evidence="2">
    <location>
        <begin position="221"/>
        <end position="288"/>
    </location>
</feature>
<keyword evidence="3" id="KW-0812">Transmembrane</keyword>
<evidence type="ECO:0000256" key="1">
    <source>
        <dbReference type="SAM" id="Coils"/>
    </source>
</evidence>
<evidence type="ECO:0000256" key="2">
    <source>
        <dbReference type="SAM" id="MobiDB-lite"/>
    </source>
</evidence>